<evidence type="ECO:0000259" key="11">
    <source>
        <dbReference type="PROSITE" id="PS51294"/>
    </source>
</evidence>
<keyword evidence="2" id="KW-0597">Phosphoprotein</keyword>
<dbReference type="Gene3D" id="1.10.10.60">
    <property type="entry name" value="Homeodomain-like"/>
    <property type="match status" value="1"/>
</dbReference>
<dbReference type="AlphaFoldDB" id="A0A565B021"/>
<dbReference type="OrthoDB" id="60033at2759"/>
<dbReference type="InterPro" id="IPR006447">
    <property type="entry name" value="Myb_dom_plants"/>
</dbReference>
<dbReference type="GO" id="GO:0000160">
    <property type="term" value="P:phosphorelay signal transduction system"/>
    <property type="evidence" value="ECO:0007669"/>
    <property type="project" value="UniProtKB-KW"/>
</dbReference>
<evidence type="ECO:0000256" key="1">
    <source>
        <dbReference type="ARBA" id="ARBA00004123"/>
    </source>
</evidence>
<gene>
    <name evidence="12" type="ORF">ANE_LOCUS5108</name>
</gene>
<dbReference type="InterPro" id="IPR011006">
    <property type="entry name" value="CheY-like_superfamily"/>
</dbReference>
<dbReference type="Gene3D" id="3.40.50.2300">
    <property type="match status" value="1"/>
</dbReference>
<accession>A0A565B021</accession>
<feature type="compositionally biased region" description="Polar residues" evidence="9">
    <location>
        <begin position="152"/>
        <end position="162"/>
    </location>
</feature>
<dbReference type="Pfam" id="PF00249">
    <property type="entry name" value="Myb_DNA-binding"/>
    <property type="match status" value="1"/>
</dbReference>
<evidence type="ECO:0000259" key="10">
    <source>
        <dbReference type="PROSITE" id="PS50110"/>
    </source>
</evidence>
<comment type="caution">
    <text evidence="8">Lacks conserved residue(s) required for the propagation of feature annotation.</text>
</comment>
<evidence type="ECO:0000256" key="2">
    <source>
        <dbReference type="ARBA" id="ARBA00022553"/>
    </source>
</evidence>
<dbReference type="InterPro" id="IPR001789">
    <property type="entry name" value="Sig_transdc_resp-reg_receiver"/>
</dbReference>
<dbReference type="Proteomes" id="UP000489600">
    <property type="component" value="Unassembled WGS sequence"/>
</dbReference>
<dbReference type="EMBL" id="CABITT030000002">
    <property type="protein sequence ID" value="VVA94663.1"/>
    <property type="molecule type" value="Genomic_DNA"/>
</dbReference>
<comment type="subcellular location">
    <subcellularLocation>
        <location evidence="1">Nucleus</location>
    </subcellularLocation>
</comment>
<evidence type="ECO:0000313" key="12">
    <source>
        <dbReference type="EMBL" id="VVA94663.1"/>
    </source>
</evidence>
<dbReference type="InterPro" id="IPR001005">
    <property type="entry name" value="SANT/Myb"/>
</dbReference>
<evidence type="ECO:0000256" key="6">
    <source>
        <dbReference type="ARBA" id="ARBA00023163"/>
    </source>
</evidence>
<keyword evidence="3" id="KW-0902">Two-component regulatory system</keyword>
<name>A0A565B021_9BRAS</name>
<dbReference type="SUPFAM" id="SSF52172">
    <property type="entry name" value="CheY-like"/>
    <property type="match status" value="1"/>
</dbReference>
<proteinExistence type="predicted"/>
<evidence type="ECO:0000256" key="9">
    <source>
        <dbReference type="SAM" id="MobiDB-lite"/>
    </source>
</evidence>
<keyword evidence="5" id="KW-0010">Activator</keyword>
<feature type="domain" description="Response regulatory" evidence="10">
    <location>
        <begin position="11"/>
        <end position="126"/>
    </location>
</feature>
<dbReference type="SMART" id="SM00448">
    <property type="entry name" value="REC"/>
    <property type="match status" value="1"/>
</dbReference>
<feature type="domain" description="HTH myb-type" evidence="11">
    <location>
        <begin position="181"/>
        <end position="238"/>
    </location>
</feature>
<dbReference type="PROSITE" id="PS51294">
    <property type="entry name" value="HTH_MYB"/>
    <property type="match status" value="1"/>
</dbReference>
<comment type="caution">
    <text evidence="12">The sequence shown here is derived from an EMBL/GenBank/DDBJ whole genome shotgun (WGS) entry which is preliminary data.</text>
</comment>
<dbReference type="GO" id="GO:0005634">
    <property type="term" value="C:nucleus"/>
    <property type="evidence" value="ECO:0007669"/>
    <property type="project" value="UniProtKB-SubCell"/>
</dbReference>
<evidence type="ECO:0000256" key="8">
    <source>
        <dbReference type="PROSITE-ProRule" id="PRU00169"/>
    </source>
</evidence>
<dbReference type="InterPro" id="IPR017930">
    <property type="entry name" value="Myb_dom"/>
</dbReference>
<evidence type="ECO:0000256" key="3">
    <source>
        <dbReference type="ARBA" id="ARBA00023012"/>
    </source>
</evidence>
<protein>
    <submittedName>
        <fullName evidence="12">Uncharacterized protein</fullName>
    </submittedName>
</protein>
<dbReference type="PROSITE" id="PS50110">
    <property type="entry name" value="RESPONSE_REGULATORY"/>
    <property type="match status" value="1"/>
</dbReference>
<keyword evidence="7" id="KW-0539">Nucleus</keyword>
<dbReference type="GO" id="GO:0009736">
    <property type="term" value="P:cytokinin-activated signaling pathway"/>
    <property type="evidence" value="ECO:0007669"/>
    <property type="project" value="InterPro"/>
</dbReference>
<reference evidence="12" key="1">
    <citation type="submission" date="2019-07" db="EMBL/GenBank/DDBJ databases">
        <authorList>
            <person name="Dittberner H."/>
        </authorList>
    </citation>
    <scope>NUCLEOTIDE SEQUENCE [LARGE SCALE GENOMIC DNA]</scope>
</reference>
<dbReference type="PANTHER" id="PTHR43874">
    <property type="entry name" value="TWO-COMPONENT RESPONSE REGULATOR"/>
    <property type="match status" value="1"/>
</dbReference>
<dbReference type="InterPro" id="IPR045279">
    <property type="entry name" value="ARR-like"/>
</dbReference>
<evidence type="ECO:0000256" key="5">
    <source>
        <dbReference type="ARBA" id="ARBA00023159"/>
    </source>
</evidence>
<evidence type="ECO:0000256" key="4">
    <source>
        <dbReference type="ARBA" id="ARBA00023015"/>
    </source>
</evidence>
<dbReference type="NCBIfam" id="TIGR01557">
    <property type="entry name" value="myb_SHAQKYF"/>
    <property type="match status" value="1"/>
</dbReference>
<dbReference type="Pfam" id="PF00072">
    <property type="entry name" value="Response_reg"/>
    <property type="match status" value="1"/>
</dbReference>
<dbReference type="FunFam" id="1.10.10.60:FF:000007">
    <property type="entry name" value="Two-component response regulator"/>
    <property type="match status" value="1"/>
</dbReference>
<dbReference type="GO" id="GO:0003677">
    <property type="term" value="F:DNA binding"/>
    <property type="evidence" value="ECO:0007669"/>
    <property type="project" value="InterPro"/>
</dbReference>
<dbReference type="SUPFAM" id="SSF46689">
    <property type="entry name" value="Homeodomain-like"/>
    <property type="match status" value="1"/>
</dbReference>
<evidence type="ECO:0000313" key="13">
    <source>
        <dbReference type="Proteomes" id="UP000489600"/>
    </source>
</evidence>
<feature type="region of interest" description="Disordered" evidence="9">
    <location>
        <begin position="133"/>
        <end position="175"/>
    </location>
</feature>
<dbReference type="PANTHER" id="PTHR43874:SF194">
    <property type="entry name" value="TWO-COMPONENT RESPONSE REGULATOR-LIKE APRR4-RELATED"/>
    <property type="match status" value="1"/>
</dbReference>
<sequence>MFAGHFPEGLSVLVFDEDPAYLQEVEKHLVGFQYRACICNEEQRAMYLLRNHRNRFDIAIIESQNSKGDRSRLISEIGVEMDLPIIIMSKDDSVESVVDWMMNGVCDYLIKPINPKDLRMIFKHVAKKIQGRRSVATGEEAEEKAAGATEKSSSMENSTIKNPNKRKRGIEEDHDRTSFSKKRRVVWEDDLHKKFLTAVEQLGPADAVPKKILELMNVPNISRENVASHLQKFRISLKKQNEQKERERILSLTSQQERKMYGGEEATDFYRRGDVQFPTYHINNIPQPCVHQQQITNTNLMTQVVSPLGHHHLDDGVSVAVSSRNLVMTHQHNQTSELACIENTEESFGYNNFEMHNEDDGEVENLTRLFMQNSQEPGLFQFHESVMATTTMIPSHQHSSASLEVNQQQMINGHVTEPPMMHLPLFPSS</sequence>
<keyword evidence="4" id="KW-0805">Transcription regulation</keyword>
<dbReference type="InterPro" id="IPR009057">
    <property type="entry name" value="Homeodomain-like_sf"/>
</dbReference>
<keyword evidence="13" id="KW-1185">Reference proteome</keyword>
<organism evidence="12 13">
    <name type="scientific">Arabis nemorensis</name>
    <dbReference type="NCBI Taxonomy" id="586526"/>
    <lineage>
        <taxon>Eukaryota</taxon>
        <taxon>Viridiplantae</taxon>
        <taxon>Streptophyta</taxon>
        <taxon>Embryophyta</taxon>
        <taxon>Tracheophyta</taxon>
        <taxon>Spermatophyta</taxon>
        <taxon>Magnoliopsida</taxon>
        <taxon>eudicotyledons</taxon>
        <taxon>Gunneridae</taxon>
        <taxon>Pentapetalae</taxon>
        <taxon>rosids</taxon>
        <taxon>malvids</taxon>
        <taxon>Brassicales</taxon>
        <taxon>Brassicaceae</taxon>
        <taxon>Arabideae</taxon>
        <taxon>Arabis</taxon>
    </lineage>
</organism>
<keyword evidence="6" id="KW-0804">Transcription</keyword>
<evidence type="ECO:0000256" key="7">
    <source>
        <dbReference type="ARBA" id="ARBA00023242"/>
    </source>
</evidence>